<feature type="domain" description="Type I restriction modification DNA specificity" evidence="4">
    <location>
        <begin position="2"/>
        <end position="178"/>
    </location>
</feature>
<dbReference type="PANTHER" id="PTHR30408">
    <property type="entry name" value="TYPE-1 RESTRICTION ENZYME ECOKI SPECIFICITY PROTEIN"/>
    <property type="match status" value="1"/>
</dbReference>
<proteinExistence type="inferred from homology"/>
<dbReference type="STRING" id="1765967.BW247_08380"/>
<evidence type="ECO:0000313" key="5">
    <source>
        <dbReference type="EMBL" id="APZ43102.1"/>
    </source>
</evidence>
<dbReference type="REBASE" id="188970">
    <property type="entry name" value="S.AfeV8ORF8375P"/>
</dbReference>
<dbReference type="InterPro" id="IPR044946">
    <property type="entry name" value="Restrct_endonuc_typeI_TRD_sf"/>
</dbReference>
<dbReference type="GO" id="GO:0003677">
    <property type="term" value="F:DNA binding"/>
    <property type="evidence" value="ECO:0007669"/>
    <property type="project" value="UniProtKB-KW"/>
</dbReference>
<organism evidence="5 6">
    <name type="scientific">Acidihalobacter ferrooxydans</name>
    <dbReference type="NCBI Taxonomy" id="1765967"/>
    <lineage>
        <taxon>Bacteria</taxon>
        <taxon>Pseudomonadati</taxon>
        <taxon>Pseudomonadota</taxon>
        <taxon>Gammaproteobacteria</taxon>
        <taxon>Chromatiales</taxon>
        <taxon>Ectothiorhodospiraceae</taxon>
        <taxon>Acidihalobacter</taxon>
    </lineage>
</organism>
<sequence>MSQLETVELESVGRIVTGKTPPSSIEGAFGGDVPFITPSDMDGRKWIDTTDRYLTEVGVSTVKSSLVPKGAVAVSCIGSDMGKVVMVAKDSVTNQQINSIIVDEARYVPEYIYYVLLPRQKELKDLASGSATPILSKGLFSRVTVDLLPFHSQQAIAEILSSLDEKIELNRKQNRSLEAIAQALFKRWFVEFEFPDENGRPYRSSGGAMQPSELGEIPVGWEVGCIGDFVEHKKDGINPGDQPDELFFHFSIPNFDDGQAAKPELGGTILSNKYLVAPDSILVSKLNPRFPRIWPVFGVPGERSVCSTEFQVLSPGEGAFGFVLCLLKSPLVASEMVSRASGTSGSHQRINPDDLLSIEVIKPMEDVIERFHLAVLDGIRKAQANLEQNRVLGEVRDTLLPKLMSGELRVA</sequence>
<dbReference type="AlphaFoldDB" id="A0A1P8UGZ1"/>
<dbReference type="EMBL" id="CP019434">
    <property type="protein sequence ID" value="APZ43102.1"/>
    <property type="molecule type" value="Genomic_DNA"/>
</dbReference>
<dbReference type="KEGG" id="afy:BW247_08380"/>
<dbReference type="InterPro" id="IPR052021">
    <property type="entry name" value="Type-I_RS_S_subunit"/>
</dbReference>
<dbReference type="RefSeq" id="WP_076836750.1">
    <property type="nucleotide sequence ID" value="NZ_CP019434.1"/>
</dbReference>
<evidence type="ECO:0000256" key="2">
    <source>
        <dbReference type="ARBA" id="ARBA00022747"/>
    </source>
</evidence>
<protein>
    <recommendedName>
        <fullName evidence="4">Type I restriction modification DNA specificity domain-containing protein</fullName>
    </recommendedName>
</protein>
<name>A0A1P8UGZ1_9GAMM</name>
<evidence type="ECO:0000256" key="1">
    <source>
        <dbReference type="ARBA" id="ARBA00010923"/>
    </source>
</evidence>
<evidence type="ECO:0000256" key="3">
    <source>
        <dbReference type="ARBA" id="ARBA00023125"/>
    </source>
</evidence>
<keyword evidence="3" id="KW-0238">DNA-binding</keyword>
<gene>
    <name evidence="5" type="ORF">BW247_08380</name>
</gene>
<dbReference type="InterPro" id="IPR000055">
    <property type="entry name" value="Restrct_endonuc_typeI_TRD"/>
</dbReference>
<dbReference type="Pfam" id="PF01420">
    <property type="entry name" value="Methylase_S"/>
    <property type="match status" value="1"/>
</dbReference>
<dbReference type="OrthoDB" id="9798929at2"/>
<accession>A0A1P8UGZ1</accession>
<evidence type="ECO:0000259" key="4">
    <source>
        <dbReference type="Pfam" id="PF01420"/>
    </source>
</evidence>
<dbReference type="CDD" id="cd17516">
    <property type="entry name" value="RMtype1_S_HinAWORF1578P-TRD2-CR2_like"/>
    <property type="match status" value="1"/>
</dbReference>
<dbReference type="Proteomes" id="UP000243807">
    <property type="component" value="Chromosome"/>
</dbReference>
<dbReference type="GO" id="GO:0009307">
    <property type="term" value="P:DNA restriction-modification system"/>
    <property type="evidence" value="ECO:0007669"/>
    <property type="project" value="UniProtKB-KW"/>
</dbReference>
<dbReference type="Gene3D" id="3.90.220.20">
    <property type="entry name" value="DNA methylase specificity domains"/>
    <property type="match status" value="2"/>
</dbReference>
<dbReference type="PANTHER" id="PTHR30408:SF13">
    <property type="entry name" value="TYPE I RESTRICTION ENZYME HINDI SPECIFICITY SUBUNIT"/>
    <property type="match status" value="1"/>
</dbReference>
<comment type="similarity">
    <text evidence="1">Belongs to the type-I restriction system S methylase family.</text>
</comment>
<evidence type="ECO:0000313" key="6">
    <source>
        <dbReference type="Proteomes" id="UP000243807"/>
    </source>
</evidence>
<keyword evidence="6" id="KW-1185">Reference proteome</keyword>
<keyword evidence="2" id="KW-0680">Restriction system</keyword>
<dbReference type="SUPFAM" id="SSF116734">
    <property type="entry name" value="DNA methylase specificity domain"/>
    <property type="match status" value="2"/>
</dbReference>
<reference evidence="5 6" key="1">
    <citation type="submission" date="2017-01" db="EMBL/GenBank/DDBJ databases">
        <title>Draft sequence of Acidihalobacter ferrooxidans strain DSM 14175 (strain V8).</title>
        <authorList>
            <person name="Khaleque H.N."/>
            <person name="Ramsay J.P."/>
            <person name="Murphy R.J.T."/>
            <person name="Kaksonen A.H."/>
            <person name="Boxall N.J."/>
            <person name="Watkin E.L.J."/>
        </authorList>
    </citation>
    <scope>NUCLEOTIDE SEQUENCE [LARGE SCALE GENOMIC DNA]</scope>
    <source>
        <strain evidence="5 6">V8</strain>
    </source>
</reference>